<dbReference type="PIRSF" id="PIRSF000388">
    <property type="entry name" value="Pantoate_hydroxy_MeTrfase"/>
    <property type="match status" value="1"/>
</dbReference>
<dbReference type="Gene3D" id="3.20.20.60">
    <property type="entry name" value="Phosphoenolpyruvate-binding domains"/>
    <property type="match status" value="1"/>
</dbReference>
<dbReference type="AlphaFoldDB" id="A0A7Y9W8X0"/>
<dbReference type="Proteomes" id="UP000572540">
    <property type="component" value="Unassembled WGS sequence"/>
</dbReference>
<dbReference type="GO" id="GO:0003864">
    <property type="term" value="F:3-methyl-2-oxobutanoate hydroxymethyltransferase activity"/>
    <property type="evidence" value="ECO:0007669"/>
    <property type="project" value="UniProtKB-UniRule"/>
</dbReference>
<dbReference type="GO" id="GO:0032259">
    <property type="term" value="P:methylation"/>
    <property type="evidence" value="ECO:0007669"/>
    <property type="project" value="UniProtKB-KW"/>
</dbReference>
<dbReference type="RefSeq" id="WP_179712654.1">
    <property type="nucleotide sequence ID" value="NZ_JACCAU010000001.1"/>
</dbReference>
<comment type="subcellular location">
    <subcellularLocation>
        <location evidence="9">Cytoplasm</location>
    </subcellularLocation>
</comment>
<comment type="function">
    <text evidence="8 9">Catalyzes the reversible reaction in which hydroxymethyl group from 5,10-methylenetetrahydrofolate is transferred onto alpha-ketoisovalerate to form ketopantoate.</text>
</comment>
<dbReference type="PANTHER" id="PTHR20881:SF0">
    <property type="entry name" value="3-METHYL-2-OXOBUTANOATE HYDROXYMETHYLTRANSFERASE"/>
    <property type="match status" value="1"/>
</dbReference>
<feature type="active site" description="Proton acceptor" evidence="9 10">
    <location>
        <position position="187"/>
    </location>
</feature>
<dbReference type="NCBIfam" id="NF001452">
    <property type="entry name" value="PRK00311.1"/>
    <property type="match status" value="1"/>
</dbReference>
<dbReference type="InterPro" id="IPR015813">
    <property type="entry name" value="Pyrv/PenolPyrv_kinase-like_dom"/>
</dbReference>
<name>A0A7Y9W8X0_9BURK</name>
<evidence type="ECO:0000256" key="12">
    <source>
        <dbReference type="PIRSR" id="PIRSR000388-3"/>
    </source>
</evidence>
<feature type="binding site" evidence="9 11">
    <location>
        <position position="118"/>
    </location>
    <ligand>
        <name>3-methyl-2-oxobutanoate</name>
        <dbReference type="ChEBI" id="CHEBI:11851"/>
    </ligand>
</feature>
<protein>
    <recommendedName>
        <fullName evidence="9">3-methyl-2-oxobutanoate hydroxymethyltransferase</fullName>
        <ecNumber evidence="9">2.1.2.11</ecNumber>
    </recommendedName>
    <alternativeName>
        <fullName evidence="9">Ketopantoate hydroxymethyltransferase</fullName>
        <shortName evidence="9">KPHMT</shortName>
    </alternativeName>
</protein>
<feature type="binding site" evidence="9 12">
    <location>
        <position position="120"/>
    </location>
    <ligand>
        <name>Mg(2+)</name>
        <dbReference type="ChEBI" id="CHEBI:18420"/>
    </ligand>
</feature>
<keyword evidence="5 9" id="KW-0808">Transferase</keyword>
<dbReference type="GO" id="GO:0015940">
    <property type="term" value="P:pantothenate biosynthetic process"/>
    <property type="evidence" value="ECO:0007669"/>
    <property type="project" value="UniProtKB-UniRule"/>
</dbReference>
<evidence type="ECO:0000256" key="11">
    <source>
        <dbReference type="PIRSR" id="PIRSR000388-2"/>
    </source>
</evidence>
<comment type="caution">
    <text evidence="13">The sequence shown here is derived from an EMBL/GenBank/DDBJ whole genome shotgun (WGS) entry which is preliminary data.</text>
</comment>
<evidence type="ECO:0000256" key="1">
    <source>
        <dbReference type="ARBA" id="ARBA00005033"/>
    </source>
</evidence>
<dbReference type="GO" id="GO:0005737">
    <property type="term" value="C:cytoplasm"/>
    <property type="evidence" value="ECO:0007669"/>
    <property type="project" value="UniProtKB-SubCell"/>
</dbReference>
<dbReference type="SUPFAM" id="SSF51621">
    <property type="entry name" value="Phosphoenolpyruvate/pyruvate domain"/>
    <property type="match status" value="1"/>
</dbReference>
<evidence type="ECO:0000256" key="2">
    <source>
        <dbReference type="ARBA" id="ARBA00008676"/>
    </source>
</evidence>
<keyword evidence="13" id="KW-0489">Methyltransferase</keyword>
<keyword evidence="9" id="KW-0963">Cytoplasm</keyword>
<evidence type="ECO:0000256" key="3">
    <source>
        <dbReference type="ARBA" id="ARBA00011424"/>
    </source>
</evidence>
<comment type="similarity">
    <text evidence="2 9">Belongs to the PanB family.</text>
</comment>
<organism evidence="13 14">
    <name type="scientific">Paraburkholderia bryophila</name>
    <dbReference type="NCBI Taxonomy" id="420952"/>
    <lineage>
        <taxon>Bacteria</taxon>
        <taxon>Pseudomonadati</taxon>
        <taxon>Pseudomonadota</taxon>
        <taxon>Betaproteobacteria</taxon>
        <taxon>Burkholderiales</taxon>
        <taxon>Burkholderiaceae</taxon>
        <taxon>Paraburkholderia</taxon>
    </lineage>
</organism>
<keyword evidence="4 9" id="KW-0566">Pantothenate biosynthesis</keyword>
<dbReference type="HAMAP" id="MF_00156">
    <property type="entry name" value="PanB"/>
    <property type="match status" value="1"/>
</dbReference>
<sequence>MSTHKAATRKTTIDIRALKGAGRLVSLTAYSAPMAKLVDPYVDVIVVGDSVGMVLYGMPSTLGVTLDMMIAHGKAVVRASGSACVVIDLPFATYQESPAQAFRSAARLLAETDAQAVKLEGGVEMAETVRFLCERGVPVMAHIGLMPQQANAMGGFKAQGIDERSAQRIFDAALAMEQAGAFCVVIEGTAEALAKRITEVLQVPTIGIGASPACDGQVLVAEDMLGAFSAYTPRFVKQYAETNAVMEHAIRQYADEVRSGAFPESKHCFAYGKPLAISETGTRTMIDPVRVSNVS</sequence>
<evidence type="ECO:0000256" key="4">
    <source>
        <dbReference type="ARBA" id="ARBA00022655"/>
    </source>
</evidence>
<dbReference type="FunFam" id="3.20.20.60:FF:000003">
    <property type="entry name" value="3-methyl-2-oxobutanoate hydroxymethyltransferase"/>
    <property type="match status" value="1"/>
</dbReference>
<accession>A0A7Y9W8X0</accession>
<keyword evidence="7 9" id="KW-0460">Magnesium</keyword>
<dbReference type="PANTHER" id="PTHR20881">
    <property type="entry name" value="3-METHYL-2-OXOBUTANOATE HYDROXYMETHYLTRANSFERASE"/>
    <property type="match status" value="1"/>
</dbReference>
<gene>
    <name evidence="9" type="primary">panB</name>
    <name evidence="13" type="ORF">GGD41_003603</name>
</gene>
<evidence type="ECO:0000313" key="14">
    <source>
        <dbReference type="Proteomes" id="UP000572540"/>
    </source>
</evidence>
<evidence type="ECO:0000256" key="6">
    <source>
        <dbReference type="ARBA" id="ARBA00022723"/>
    </source>
</evidence>
<evidence type="ECO:0000256" key="7">
    <source>
        <dbReference type="ARBA" id="ARBA00022842"/>
    </source>
</evidence>
<comment type="catalytic activity">
    <reaction evidence="9">
        <text>(6R)-5,10-methylene-5,6,7,8-tetrahydrofolate + 3-methyl-2-oxobutanoate + H2O = 2-dehydropantoate + (6S)-5,6,7,8-tetrahydrofolate</text>
        <dbReference type="Rhea" id="RHEA:11824"/>
        <dbReference type="ChEBI" id="CHEBI:11561"/>
        <dbReference type="ChEBI" id="CHEBI:11851"/>
        <dbReference type="ChEBI" id="CHEBI:15377"/>
        <dbReference type="ChEBI" id="CHEBI:15636"/>
        <dbReference type="ChEBI" id="CHEBI:57453"/>
        <dbReference type="EC" id="2.1.2.11"/>
    </reaction>
</comment>
<dbReference type="NCBIfam" id="TIGR00222">
    <property type="entry name" value="panB"/>
    <property type="match status" value="1"/>
</dbReference>
<feature type="binding site" evidence="9 11">
    <location>
        <position position="88"/>
    </location>
    <ligand>
        <name>3-methyl-2-oxobutanoate</name>
        <dbReference type="ChEBI" id="CHEBI:11851"/>
    </ligand>
</feature>
<dbReference type="InterPro" id="IPR040442">
    <property type="entry name" value="Pyrv_kinase-like_dom_sf"/>
</dbReference>
<dbReference type="Pfam" id="PF02548">
    <property type="entry name" value="Pantoate_transf"/>
    <property type="match status" value="1"/>
</dbReference>
<dbReference type="UniPathway" id="UPA00028">
    <property type="reaction ID" value="UER00003"/>
</dbReference>
<dbReference type="InterPro" id="IPR003700">
    <property type="entry name" value="Pantoate_hydroxy_MeTrfase"/>
</dbReference>
<dbReference type="GO" id="GO:0008168">
    <property type="term" value="F:methyltransferase activity"/>
    <property type="evidence" value="ECO:0007669"/>
    <property type="project" value="UniProtKB-KW"/>
</dbReference>
<dbReference type="EC" id="2.1.2.11" evidence="9"/>
<evidence type="ECO:0000256" key="5">
    <source>
        <dbReference type="ARBA" id="ARBA00022679"/>
    </source>
</evidence>
<feature type="binding site" evidence="9 12">
    <location>
        <position position="88"/>
    </location>
    <ligand>
        <name>Mg(2+)</name>
        <dbReference type="ChEBI" id="CHEBI:18420"/>
    </ligand>
</feature>
<evidence type="ECO:0000256" key="10">
    <source>
        <dbReference type="PIRSR" id="PIRSR000388-1"/>
    </source>
</evidence>
<reference evidence="13 14" key="1">
    <citation type="submission" date="2020-07" db="EMBL/GenBank/DDBJ databases">
        <title>Exploring microbial biodiversity for novel pathways involved in the catabolism of aromatic compounds derived from lignin.</title>
        <authorList>
            <person name="Elkins J."/>
        </authorList>
    </citation>
    <scope>NUCLEOTIDE SEQUENCE [LARGE SCALE GENOMIC DNA]</scope>
    <source>
        <strain evidence="13 14">H2C3B</strain>
    </source>
</reference>
<feature type="binding site" evidence="9 11">
    <location>
        <begin position="49"/>
        <end position="50"/>
    </location>
    <ligand>
        <name>3-methyl-2-oxobutanoate</name>
        <dbReference type="ChEBI" id="CHEBI:11851"/>
    </ligand>
</feature>
<proteinExistence type="inferred from homology"/>
<evidence type="ECO:0000256" key="9">
    <source>
        <dbReference type="HAMAP-Rule" id="MF_00156"/>
    </source>
</evidence>
<evidence type="ECO:0000256" key="8">
    <source>
        <dbReference type="ARBA" id="ARBA00056497"/>
    </source>
</evidence>
<comment type="cofactor">
    <cofactor evidence="9 12">
        <name>Mg(2+)</name>
        <dbReference type="ChEBI" id="CHEBI:18420"/>
    </cofactor>
    <text evidence="9 12">Binds 1 Mg(2+) ion per subunit.</text>
</comment>
<comment type="subunit">
    <text evidence="3 9">Homodecamer; pentamer of dimers.</text>
</comment>
<keyword evidence="6 9" id="KW-0479">Metal-binding</keyword>
<comment type="pathway">
    <text evidence="1 9">Cofactor biosynthesis; (R)-pantothenate biosynthesis; (R)-pantoate from 3-methyl-2-oxobutanoate: step 1/2.</text>
</comment>
<dbReference type="EMBL" id="JACCAU010000001">
    <property type="protein sequence ID" value="NYH16375.1"/>
    <property type="molecule type" value="Genomic_DNA"/>
</dbReference>
<dbReference type="GO" id="GO:0000287">
    <property type="term" value="F:magnesium ion binding"/>
    <property type="evidence" value="ECO:0007669"/>
    <property type="project" value="TreeGrafter"/>
</dbReference>
<feature type="binding site" evidence="9 12">
    <location>
        <position position="49"/>
    </location>
    <ligand>
        <name>Mg(2+)</name>
        <dbReference type="ChEBI" id="CHEBI:18420"/>
    </ligand>
</feature>
<dbReference type="CDD" id="cd06557">
    <property type="entry name" value="KPHMT-like"/>
    <property type="match status" value="1"/>
</dbReference>
<evidence type="ECO:0000313" key="13">
    <source>
        <dbReference type="EMBL" id="NYH16375.1"/>
    </source>
</evidence>